<feature type="region of interest" description="Disordered" evidence="1">
    <location>
        <begin position="40"/>
        <end position="84"/>
    </location>
</feature>
<accession>A0ABY7UH99</accession>
<dbReference type="RefSeq" id="WP_042406298.1">
    <property type="nucleotide sequence ID" value="NZ_CBYN010000033.1"/>
</dbReference>
<evidence type="ECO:0000256" key="1">
    <source>
        <dbReference type="SAM" id="MobiDB-lite"/>
    </source>
</evidence>
<sequence>MDFETFVLQYQRRTAKRMADFEALMKETQQKMELTAKHHALARETMPRQPVTVPRGDYSMPRPRRSAAQNGQPAVRDNVQRTQQAQIKAVLRSIGPNAAGS</sequence>
<dbReference type="EMBL" id="CP063194">
    <property type="protein sequence ID" value="WCZ38079.1"/>
    <property type="molecule type" value="Genomic_DNA"/>
</dbReference>
<evidence type="ECO:0000313" key="2">
    <source>
        <dbReference type="EMBL" id="WCZ38079.1"/>
    </source>
</evidence>
<organism evidence="2 3">
    <name type="scientific">Corynebacterium jeddahense</name>
    <dbReference type="NCBI Taxonomy" id="1414719"/>
    <lineage>
        <taxon>Bacteria</taxon>
        <taxon>Bacillati</taxon>
        <taxon>Actinomycetota</taxon>
        <taxon>Actinomycetes</taxon>
        <taxon>Mycobacteriales</taxon>
        <taxon>Corynebacteriaceae</taxon>
        <taxon>Corynebacterium</taxon>
    </lineage>
</organism>
<protein>
    <submittedName>
        <fullName evidence="2">Uncharacterized protein</fullName>
    </submittedName>
</protein>
<gene>
    <name evidence="2" type="ORF">CJEDD_02280</name>
</gene>
<dbReference type="Proteomes" id="UP001218071">
    <property type="component" value="Chromosome"/>
</dbReference>
<reference evidence="2 3" key="1">
    <citation type="submission" date="2020-10" db="EMBL/GenBank/DDBJ databases">
        <title>Complete genome sequence of Corynebacterium jeddahense DSM 45997, type strain of Corynebacterium jeddahense.</title>
        <authorList>
            <person name="Busche T."/>
            <person name="Kalinowski J."/>
            <person name="Ruckert C."/>
        </authorList>
    </citation>
    <scope>NUCLEOTIDE SEQUENCE [LARGE SCALE GENOMIC DNA]</scope>
    <source>
        <strain evidence="2 3">DSM 45997</strain>
    </source>
</reference>
<evidence type="ECO:0000313" key="3">
    <source>
        <dbReference type="Proteomes" id="UP001218071"/>
    </source>
</evidence>
<keyword evidence="3" id="KW-1185">Reference proteome</keyword>
<proteinExistence type="predicted"/>
<name>A0ABY7UH99_9CORY</name>